<proteinExistence type="predicted"/>
<dbReference type="InterPro" id="IPR051312">
    <property type="entry name" value="Diverse_Substr_Oxidored"/>
</dbReference>
<accession>A0ABT6KNG2</accession>
<gene>
    <name evidence="2" type="ORF">M2152_001727</name>
</gene>
<name>A0ABT6KNG2_9MICO</name>
<dbReference type="PANTHER" id="PTHR42659:SF9">
    <property type="entry name" value="XANTHINE DEHYDROGENASE FAD-BINDING SUBUNIT XDHB-RELATED"/>
    <property type="match status" value="1"/>
</dbReference>
<dbReference type="Gene3D" id="3.30.465.10">
    <property type="match status" value="1"/>
</dbReference>
<protein>
    <submittedName>
        <fullName evidence="2">CO/xanthine dehydrogenase FAD-binding subunit</fullName>
    </submittedName>
</protein>
<reference evidence="2 3" key="1">
    <citation type="submission" date="2023-04" db="EMBL/GenBank/DDBJ databases">
        <title>Genome Encyclopedia of Bacteria and Archaea VI: Functional Genomics of Type Strains.</title>
        <authorList>
            <person name="Whitman W."/>
        </authorList>
    </citation>
    <scope>NUCLEOTIDE SEQUENCE [LARGE SCALE GENOMIC DNA]</scope>
    <source>
        <strain evidence="2 3">SG_E_30_P1</strain>
    </source>
</reference>
<dbReference type="InterPro" id="IPR016166">
    <property type="entry name" value="FAD-bd_PCMH"/>
</dbReference>
<dbReference type="PANTHER" id="PTHR42659">
    <property type="entry name" value="XANTHINE DEHYDROGENASE SUBUNIT C-RELATED"/>
    <property type="match status" value="1"/>
</dbReference>
<evidence type="ECO:0000313" key="3">
    <source>
        <dbReference type="Proteomes" id="UP001160142"/>
    </source>
</evidence>
<dbReference type="Proteomes" id="UP001160142">
    <property type="component" value="Unassembled WGS sequence"/>
</dbReference>
<dbReference type="InterPro" id="IPR002346">
    <property type="entry name" value="Mopterin_DH_FAD-bd"/>
</dbReference>
<dbReference type="InterPro" id="IPR016169">
    <property type="entry name" value="FAD-bd_PCMH_sub2"/>
</dbReference>
<comment type="caution">
    <text evidence="2">The sequence shown here is derived from an EMBL/GenBank/DDBJ whole genome shotgun (WGS) entry which is preliminary data.</text>
</comment>
<dbReference type="InterPro" id="IPR036318">
    <property type="entry name" value="FAD-bd_PCMH-like_sf"/>
</dbReference>
<dbReference type="EMBL" id="JARXVQ010000001">
    <property type="protein sequence ID" value="MDH6181545.1"/>
    <property type="molecule type" value="Genomic_DNA"/>
</dbReference>
<keyword evidence="3" id="KW-1185">Reference proteome</keyword>
<dbReference type="SUPFAM" id="SSF56176">
    <property type="entry name" value="FAD-binding/transporter-associated domain-like"/>
    <property type="match status" value="1"/>
</dbReference>
<evidence type="ECO:0000259" key="1">
    <source>
        <dbReference type="PROSITE" id="PS51387"/>
    </source>
</evidence>
<feature type="domain" description="FAD-binding PCMH-type" evidence="1">
    <location>
        <begin position="1"/>
        <end position="165"/>
    </location>
</feature>
<dbReference type="Pfam" id="PF00941">
    <property type="entry name" value="FAD_binding_5"/>
    <property type="match status" value="1"/>
</dbReference>
<dbReference type="PROSITE" id="PS51387">
    <property type="entry name" value="FAD_PCMH"/>
    <property type="match status" value="1"/>
</dbReference>
<evidence type="ECO:0000313" key="2">
    <source>
        <dbReference type="EMBL" id="MDH6181545.1"/>
    </source>
</evidence>
<sequence length="258" mass="27749">MDLVGVREYRVATTRSDLALGARVIGGGTWLFSEPQPGVTEVLDLLGFGWDPVVRHDDGSLEIAATCTIATLRALPDSPLFPLCADSLLASWKIQHIATVGGNIATALPAGPMTSLAVALDAEVVIWSADGERRMPASEFVLGVQHTALVPGEVLRSIIFPEHSLSSRQGFRRIALSPLGRTGTLVTARRETSGETVFGVTGGTPRPYVLRFASSPDSRTLADAVDGIDDWYDDAHGAPDWRRAMSLRFAEELREELS</sequence>
<organism evidence="2 3">
    <name type="scientific">Antiquaquibacter oligotrophicus</name>
    <dbReference type="NCBI Taxonomy" id="2880260"/>
    <lineage>
        <taxon>Bacteria</taxon>
        <taxon>Bacillati</taxon>
        <taxon>Actinomycetota</taxon>
        <taxon>Actinomycetes</taxon>
        <taxon>Micrococcales</taxon>
        <taxon>Microbacteriaceae</taxon>
        <taxon>Antiquaquibacter</taxon>
    </lineage>
</organism>